<organism evidence="1 2">
    <name type="scientific">Mumia flava</name>
    <dbReference type="NCBI Taxonomy" id="1348852"/>
    <lineage>
        <taxon>Bacteria</taxon>
        <taxon>Bacillati</taxon>
        <taxon>Actinomycetota</taxon>
        <taxon>Actinomycetes</taxon>
        <taxon>Propionibacteriales</taxon>
        <taxon>Nocardioidaceae</taxon>
        <taxon>Mumia</taxon>
    </lineage>
</organism>
<dbReference type="EMBL" id="PGEZ01000001">
    <property type="protein sequence ID" value="PJJ55945.1"/>
    <property type="molecule type" value="Genomic_DNA"/>
</dbReference>
<comment type="caution">
    <text evidence="1">The sequence shown here is derived from an EMBL/GenBank/DDBJ whole genome shotgun (WGS) entry which is preliminary data.</text>
</comment>
<protein>
    <submittedName>
        <fullName evidence="1">Uncharacterized protein</fullName>
    </submittedName>
</protein>
<accession>A0A0B2BI44</accession>
<name>A0A0B2BI44_9ACTN</name>
<evidence type="ECO:0000313" key="2">
    <source>
        <dbReference type="Proteomes" id="UP000230842"/>
    </source>
</evidence>
<keyword evidence="2" id="KW-1185">Reference proteome</keyword>
<proteinExistence type="predicted"/>
<dbReference type="Proteomes" id="UP000230842">
    <property type="component" value="Unassembled WGS sequence"/>
</dbReference>
<evidence type="ECO:0000313" key="1">
    <source>
        <dbReference type="EMBL" id="PJJ55945.1"/>
    </source>
</evidence>
<reference evidence="1 2" key="1">
    <citation type="submission" date="2017-11" db="EMBL/GenBank/DDBJ databases">
        <title>Genomic Encyclopedia of Archaeal and Bacterial Type Strains, Phase II (KMG-II): From Individual Species to Whole Genera.</title>
        <authorList>
            <person name="Goeker M."/>
        </authorList>
    </citation>
    <scope>NUCLEOTIDE SEQUENCE [LARGE SCALE GENOMIC DNA]</scope>
    <source>
        <strain evidence="1 2">DSM 27763</strain>
    </source>
</reference>
<sequence length="385" mass="44298">MARRITGQPHDVSREHGSRPRWLAVLASLLVVTGLVVAPTSAAEAEDDLRFVFTQAPWRFTSDYEPLIEFELRGSTDPEREHQISFRCESDNLPFEGCDSPYAPVGTGRDQRVFVRVEAHDTRTGEVLAVAERHWLWDNIPPGGSPIYAGTDSRFHVTTRPRTTFRWETVDEPYGSGFAEMDVRITRSSARAKRRPPWTYPRRLQGVATRSVTLRVRPGEVVCADVRFRDRAGNQSRWRERATLRQCVSRVFRLRDHRLLGQYSIVKGKRFANGRAVRLPPKPTKSRISLRVPRGSRPVIVYTARKGGERFRAKGPRTRCSTRWTVVYRNRVRRKRHRVIDWISVPTDRTGRVSVRSGDPERGALLEGIGFAPRWVERNVWPPRC</sequence>
<gene>
    <name evidence="1" type="ORF">CLV56_0148</name>
</gene>
<dbReference type="AlphaFoldDB" id="A0A0B2BI44"/>